<dbReference type="Pfam" id="PF14452">
    <property type="entry name" value="Multi_ubiq"/>
    <property type="match status" value="1"/>
</dbReference>
<evidence type="ECO:0000259" key="1">
    <source>
        <dbReference type="Pfam" id="PF14452"/>
    </source>
</evidence>
<organism evidence="2 3">
    <name type="scientific">Amycolatopsis alba DSM 44262</name>
    <dbReference type="NCBI Taxonomy" id="1125972"/>
    <lineage>
        <taxon>Bacteria</taxon>
        <taxon>Bacillati</taxon>
        <taxon>Actinomycetota</taxon>
        <taxon>Actinomycetes</taxon>
        <taxon>Pseudonocardiales</taxon>
        <taxon>Pseudonocardiaceae</taxon>
        <taxon>Amycolatopsis</taxon>
    </lineage>
</organism>
<dbReference type="AlphaFoldDB" id="A0A229RG65"/>
<sequence length="93" mass="9934">MSTTTEPEPAADRHGRPPARIAVTVNNDPVELPAHRMTGAEIKAAAVEQGADLQTDFQLSVKKGKHYDVVGDDEVISVHKGQEFIAVAADDNS</sequence>
<keyword evidence="3" id="KW-1185">Reference proteome</keyword>
<gene>
    <name evidence="2" type="ORF">CFP75_31415</name>
</gene>
<dbReference type="OrthoDB" id="3386327at2"/>
<evidence type="ECO:0000313" key="2">
    <source>
        <dbReference type="EMBL" id="OXM45451.1"/>
    </source>
</evidence>
<name>A0A229RG65_AMYAL</name>
<reference evidence="2 3" key="1">
    <citation type="submission" date="2017-07" db="EMBL/GenBank/DDBJ databases">
        <title>Amycolatopsis alba DSM 44262 Genome sequencing and assembly.</title>
        <authorList>
            <person name="Kaur N."/>
            <person name="Mayilraj S."/>
        </authorList>
    </citation>
    <scope>NUCLEOTIDE SEQUENCE [LARGE SCALE GENOMIC DNA]</scope>
    <source>
        <strain evidence="2 3">DSM 44262</strain>
    </source>
</reference>
<accession>A0A229RG65</accession>
<proteinExistence type="predicted"/>
<dbReference type="Proteomes" id="UP000215563">
    <property type="component" value="Unassembled WGS sequence"/>
</dbReference>
<dbReference type="RefSeq" id="WP_020635372.1">
    <property type="nucleotide sequence ID" value="NZ_KB913032.1"/>
</dbReference>
<dbReference type="EMBL" id="NMQU01000104">
    <property type="protein sequence ID" value="OXM45451.1"/>
    <property type="molecule type" value="Genomic_DNA"/>
</dbReference>
<dbReference type="InterPro" id="IPR027802">
    <property type="entry name" value="Multi-ubiquitin_dom"/>
</dbReference>
<evidence type="ECO:0000313" key="3">
    <source>
        <dbReference type="Proteomes" id="UP000215563"/>
    </source>
</evidence>
<comment type="caution">
    <text evidence="2">The sequence shown here is derived from an EMBL/GenBank/DDBJ whole genome shotgun (WGS) entry which is preliminary data.</text>
</comment>
<feature type="domain" description="Multi-ubiquitin" evidence="1">
    <location>
        <begin position="23"/>
        <end position="88"/>
    </location>
</feature>
<protein>
    <recommendedName>
        <fullName evidence="1">Multi-ubiquitin domain-containing protein</fullName>
    </recommendedName>
</protein>